<feature type="domain" description="DUF8017" evidence="3">
    <location>
        <begin position="126"/>
        <end position="320"/>
    </location>
</feature>
<name>A0A3D9UKZ3_9MICO</name>
<feature type="transmembrane region" description="Helical" evidence="2">
    <location>
        <begin position="43"/>
        <end position="64"/>
    </location>
</feature>
<reference evidence="4 5" key="1">
    <citation type="submission" date="2018-08" db="EMBL/GenBank/DDBJ databases">
        <title>Sequencing the genomes of 1000 actinobacteria strains.</title>
        <authorList>
            <person name="Klenk H.-P."/>
        </authorList>
    </citation>
    <scope>NUCLEOTIDE SEQUENCE [LARGE SCALE GENOMIC DNA]</scope>
    <source>
        <strain evidence="4 5">DSM 22967</strain>
    </source>
</reference>
<keyword evidence="2" id="KW-1133">Transmembrane helix</keyword>
<feature type="compositionally biased region" description="Low complexity" evidence="1">
    <location>
        <begin position="76"/>
        <end position="113"/>
    </location>
</feature>
<keyword evidence="2" id="KW-0472">Membrane</keyword>
<organism evidence="4 5">
    <name type="scientific">Calidifontibacter indicus</name>
    <dbReference type="NCBI Taxonomy" id="419650"/>
    <lineage>
        <taxon>Bacteria</taxon>
        <taxon>Bacillati</taxon>
        <taxon>Actinomycetota</taxon>
        <taxon>Actinomycetes</taxon>
        <taxon>Micrococcales</taxon>
        <taxon>Dermacoccaceae</taxon>
        <taxon>Calidifontibacter</taxon>
    </lineage>
</organism>
<evidence type="ECO:0000313" key="4">
    <source>
        <dbReference type="EMBL" id="REF29989.1"/>
    </source>
</evidence>
<feature type="compositionally biased region" description="Polar residues" evidence="1">
    <location>
        <begin position="1"/>
        <end position="15"/>
    </location>
</feature>
<dbReference type="InterPro" id="IPR058330">
    <property type="entry name" value="DUF8017"/>
</dbReference>
<dbReference type="Proteomes" id="UP000256253">
    <property type="component" value="Unassembled WGS sequence"/>
</dbReference>
<evidence type="ECO:0000313" key="5">
    <source>
        <dbReference type="Proteomes" id="UP000256253"/>
    </source>
</evidence>
<feature type="region of interest" description="Disordered" evidence="1">
    <location>
        <begin position="1"/>
        <end position="39"/>
    </location>
</feature>
<sequence length="321" mass="33941">MGQVNDQMGDQQPRSPQDRYYERYLQDTDPTLRGSGGGRGRRNALIAGGVAAVLLVGGGGVFLATRGGGTVDDVGAASTTSAANPSTSAGSQGPSSTTTSSSTSSSSSSSSSSVDPQATRAAVYGPAVKPGWRIVEGKKDTSKAAYDIPADEKKWSPPSRSDTLLGWTRENKEDKSVLTSAPSTYLKGSCATYKSGNAGFVGFVNIGSRDPSEVAPDVVERTSKLIRYNKTTKQYAKASAIRTRQITVNGGKTPAIESLMTFEKGDVDAKQCDGKNYEARTIAFSGNGVSTMLLIFRDMDHPDKMPDQDILDVINSLRPMK</sequence>
<feature type="region of interest" description="Disordered" evidence="1">
    <location>
        <begin position="76"/>
        <end position="122"/>
    </location>
</feature>
<keyword evidence="2" id="KW-0812">Transmembrane</keyword>
<protein>
    <recommendedName>
        <fullName evidence="3">DUF8017 domain-containing protein</fullName>
    </recommendedName>
</protein>
<evidence type="ECO:0000256" key="1">
    <source>
        <dbReference type="SAM" id="MobiDB-lite"/>
    </source>
</evidence>
<accession>A0A3D9UKZ3</accession>
<evidence type="ECO:0000256" key="2">
    <source>
        <dbReference type="SAM" id="Phobius"/>
    </source>
</evidence>
<dbReference type="Pfam" id="PF26056">
    <property type="entry name" value="DUF8017"/>
    <property type="match status" value="1"/>
</dbReference>
<proteinExistence type="predicted"/>
<feature type="compositionally biased region" description="Basic and acidic residues" evidence="1">
    <location>
        <begin position="16"/>
        <end position="26"/>
    </location>
</feature>
<dbReference type="AlphaFoldDB" id="A0A3D9UKZ3"/>
<gene>
    <name evidence="4" type="ORF">DFJ65_0979</name>
</gene>
<comment type="caution">
    <text evidence="4">The sequence shown here is derived from an EMBL/GenBank/DDBJ whole genome shotgun (WGS) entry which is preliminary data.</text>
</comment>
<keyword evidence="5" id="KW-1185">Reference proteome</keyword>
<dbReference type="EMBL" id="QTUA01000001">
    <property type="protein sequence ID" value="REF29989.1"/>
    <property type="molecule type" value="Genomic_DNA"/>
</dbReference>
<evidence type="ECO:0000259" key="3">
    <source>
        <dbReference type="Pfam" id="PF26056"/>
    </source>
</evidence>